<dbReference type="Proteomes" id="UP000644699">
    <property type="component" value="Unassembled WGS sequence"/>
</dbReference>
<dbReference type="RefSeq" id="WP_188912652.1">
    <property type="nucleotide sequence ID" value="NZ_BMIQ01000009.1"/>
</dbReference>
<reference evidence="1" key="2">
    <citation type="submission" date="2020-09" db="EMBL/GenBank/DDBJ databases">
        <authorList>
            <person name="Sun Q."/>
            <person name="Zhou Y."/>
        </authorList>
    </citation>
    <scope>NUCLEOTIDE SEQUENCE</scope>
    <source>
        <strain evidence="1">CGMCC 1.15367</strain>
    </source>
</reference>
<sequence length="75" mass="8268">MSDGAIVDEIAGRRRPNFDDGLLKTAIYHAAARRNDAEGLPDVQTFGGKRQRIGWDIEDLMPWRFEPIGASLAAA</sequence>
<proteinExistence type="predicted"/>
<name>A0A917ECT6_9HYPH</name>
<comment type="caution">
    <text evidence="1">The sequence shown here is derived from an EMBL/GenBank/DDBJ whole genome shotgun (WGS) entry which is preliminary data.</text>
</comment>
<evidence type="ECO:0000313" key="2">
    <source>
        <dbReference type="Proteomes" id="UP000644699"/>
    </source>
</evidence>
<protein>
    <submittedName>
        <fullName evidence="1">Uncharacterized protein</fullName>
    </submittedName>
</protein>
<evidence type="ECO:0000313" key="1">
    <source>
        <dbReference type="EMBL" id="GGE21306.1"/>
    </source>
</evidence>
<dbReference type="EMBL" id="BMIQ01000009">
    <property type="protein sequence ID" value="GGE21306.1"/>
    <property type="molecule type" value="Genomic_DNA"/>
</dbReference>
<dbReference type="AlphaFoldDB" id="A0A917ECT6"/>
<accession>A0A917ECT6</accession>
<reference evidence="1" key="1">
    <citation type="journal article" date="2014" name="Int. J. Syst. Evol. Microbiol.">
        <title>Complete genome sequence of Corynebacterium casei LMG S-19264T (=DSM 44701T), isolated from a smear-ripened cheese.</title>
        <authorList>
            <consortium name="US DOE Joint Genome Institute (JGI-PGF)"/>
            <person name="Walter F."/>
            <person name="Albersmeier A."/>
            <person name="Kalinowski J."/>
            <person name="Ruckert C."/>
        </authorList>
    </citation>
    <scope>NUCLEOTIDE SEQUENCE</scope>
    <source>
        <strain evidence="1">CGMCC 1.15367</strain>
    </source>
</reference>
<gene>
    <name evidence="1" type="ORF">GCM10011390_45770</name>
</gene>
<keyword evidence="2" id="KW-1185">Reference proteome</keyword>
<organism evidence="1 2">
    <name type="scientific">Aureimonas endophytica</name>
    <dbReference type="NCBI Taxonomy" id="2027858"/>
    <lineage>
        <taxon>Bacteria</taxon>
        <taxon>Pseudomonadati</taxon>
        <taxon>Pseudomonadota</taxon>
        <taxon>Alphaproteobacteria</taxon>
        <taxon>Hyphomicrobiales</taxon>
        <taxon>Aurantimonadaceae</taxon>
        <taxon>Aureimonas</taxon>
    </lineage>
</organism>